<proteinExistence type="predicted"/>
<dbReference type="PROSITE" id="PS50110">
    <property type="entry name" value="RESPONSE_REGULATORY"/>
    <property type="match status" value="1"/>
</dbReference>
<gene>
    <name evidence="4" type="ORF">OCK74_24600</name>
</gene>
<reference evidence="4" key="2">
    <citation type="submission" date="2023-04" db="EMBL/GenBank/DDBJ databases">
        <title>Paracnuella aquatica gen. nov., sp. nov., a member of the family Chitinophagaceae isolated from a hot spring.</title>
        <authorList>
            <person name="Wang C."/>
        </authorList>
    </citation>
    <scope>NUCLEOTIDE SEQUENCE</scope>
    <source>
        <strain evidence="4">LB-8</strain>
    </source>
</reference>
<evidence type="ECO:0000256" key="2">
    <source>
        <dbReference type="PROSITE-ProRule" id="PRU00169"/>
    </source>
</evidence>
<comment type="caution">
    <text evidence="4">The sequence shown here is derived from an EMBL/GenBank/DDBJ whole genome shotgun (WGS) entry which is preliminary data.</text>
</comment>
<feature type="domain" description="Response regulatory" evidence="3">
    <location>
        <begin position="10"/>
        <end position="128"/>
    </location>
</feature>
<dbReference type="GO" id="GO:0000160">
    <property type="term" value="P:phosphorelay signal transduction system"/>
    <property type="evidence" value="ECO:0007669"/>
    <property type="project" value="InterPro"/>
</dbReference>
<organism evidence="4 5">
    <name type="scientific">Paraflavisolibacter caeni</name>
    <dbReference type="NCBI Taxonomy" id="2982496"/>
    <lineage>
        <taxon>Bacteria</taxon>
        <taxon>Pseudomonadati</taxon>
        <taxon>Bacteroidota</taxon>
        <taxon>Chitinophagia</taxon>
        <taxon>Chitinophagales</taxon>
        <taxon>Chitinophagaceae</taxon>
        <taxon>Paraflavisolibacter</taxon>
    </lineage>
</organism>
<keyword evidence="1 2" id="KW-0597">Phosphoprotein</keyword>
<sequence length="147" mass="16989">MISPISSSKSILLIDDDEDDCFLFSRAIMDVSPDFEVKCTYSTEDLLTLLERTKPAIIFIDLHLLKHNGFECLRLIRSYPDFKDIPVVFWSGSCDVNDRISAYREGAQYYFEKPYLIRDLVAELKKILSNFHQTLTFVSLSQEMVSS</sequence>
<dbReference type="AlphaFoldDB" id="A0A9X3BK68"/>
<dbReference type="Pfam" id="PF00072">
    <property type="entry name" value="Response_reg"/>
    <property type="match status" value="1"/>
</dbReference>
<reference evidence="4" key="1">
    <citation type="submission" date="2022-09" db="EMBL/GenBank/DDBJ databases">
        <authorList>
            <person name="Yuan C."/>
            <person name="Ke Z."/>
        </authorList>
    </citation>
    <scope>NUCLEOTIDE SEQUENCE</scope>
    <source>
        <strain evidence="4">LB-8</strain>
    </source>
</reference>
<dbReference type="InterPro" id="IPR050595">
    <property type="entry name" value="Bact_response_regulator"/>
</dbReference>
<accession>A0A9X3BK68</accession>
<dbReference type="SUPFAM" id="SSF52172">
    <property type="entry name" value="CheY-like"/>
    <property type="match status" value="1"/>
</dbReference>
<dbReference type="CDD" id="cd00156">
    <property type="entry name" value="REC"/>
    <property type="match status" value="1"/>
</dbReference>
<feature type="modified residue" description="4-aspartylphosphate" evidence="2">
    <location>
        <position position="61"/>
    </location>
</feature>
<name>A0A9X3BK68_9BACT</name>
<dbReference type="EMBL" id="JAOTIF010000032">
    <property type="protein sequence ID" value="MCU7552323.1"/>
    <property type="molecule type" value="Genomic_DNA"/>
</dbReference>
<dbReference type="PANTHER" id="PTHR44591">
    <property type="entry name" value="STRESS RESPONSE REGULATOR PROTEIN 1"/>
    <property type="match status" value="1"/>
</dbReference>
<evidence type="ECO:0000256" key="1">
    <source>
        <dbReference type="ARBA" id="ARBA00022553"/>
    </source>
</evidence>
<dbReference type="PANTHER" id="PTHR44591:SF23">
    <property type="entry name" value="CHEY SUBFAMILY"/>
    <property type="match status" value="1"/>
</dbReference>
<dbReference type="RefSeq" id="WP_279299759.1">
    <property type="nucleotide sequence ID" value="NZ_JAOTIF010000032.1"/>
</dbReference>
<keyword evidence="5" id="KW-1185">Reference proteome</keyword>
<dbReference type="InterPro" id="IPR011006">
    <property type="entry name" value="CheY-like_superfamily"/>
</dbReference>
<evidence type="ECO:0000313" key="5">
    <source>
        <dbReference type="Proteomes" id="UP001155483"/>
    </source>
</evidence>
<dbReference type="Gene3D" id="3.40.50.2300">
    <property type="match status" value="1"/>
</dbReference>
<protein>
    <submittedName>
        <fullName evidence="4">Response regulator</fullName>
    </submittedName>
</protein>
<evidence type="ECO:0000259" key="3">
    <source>
        <dbReference type="PROSITE" id="PS50110"/>
    </source>
</evidence>
<dbReference type="SMART" id="SM00448">
    <property type="entry name" value="REC"/>
    <property type="match status" value="1"/>
</dbReference>
<dbReference type="Proteomes" id="UP001155483">
    <property type="component" value="Unassembled WGS sequence"/>
</dbReference>
<dbReference type="InterPro" id="IPR001789">
    <property type="entry name" value="Sig_transdc_resp-reg_receiver"/>
</dbReference>
<evidence type="ECO:0000313" key="4">
    <source>
        <dbReference type="EMBL" id="MCU7552323.1"/>
    </source>
</evidence>